<gene>
    <name evidence="1" type="ORF">AT959_04195</name>
</gene>
<dbReference type="RefSeq" id="WP_066880946.1">
    <property type="nucleotide sequence ID" value="NZ_LODL01000008.1"/>
</dbReference>
<evidence type="ECO:0000313" key="2">
    <source>
        <dbReference type="Proteomes" id="UP000070186"/>
    </source>
</evidence>
<comment type="caution">
    <text evidence="1">The sequence shown here is derived from an EMBL/GenBank/DDBJ whole genome shotgun (WGS) entry which is preliminary data.</text>
</comment>
<dbReference type="AlphaFoldDB" id="A0A133XLZ6"/>
<dbReference type="STRING" id="281362.AT959_04195"/>
<dbReference type="EMBL" id="LODL01000008">
    <property type="protein sequence ID" value="KXB31967.1"/>
    <property type="molecule type" value="Genomic_DNA"/>
</dbReference>
<proteinExistence type="predicted"/>
<dbReference type="NCBIfam" id="NF033819">
    <property type="entry name" value="IS66_TnpB"/>
    <property type="match status" value="1"/>
</dbReference>
<dbReference type="PANTHER" id="PTHR36455:SF1">
    <property type="entry name" value="BLR8292 PROTEIN"/>
    <property type="match status" value="1"/>
</dbReference>
<reference evidence="1 2" key="1">
    <citation type="submission" date="2015-12" db="EMBL/GenBank/DDBJ databases">
        <title>Nitrous oxide reduction kinetics distinguish bacteria harboring typical versus atypical NosZ.</title>
        <authorList>
            <person name="Yoon S."/>
            <person name="Nissen S."/>
            <person name="Park D."/>
            <person name="Sanford R.A."/>
            <person name="Loeffler F.E."/>
        </authorList>
    </citation>
    <scope>NUCLEOTIDE SEQUENCE [LARGE SCALE GENOMIC DNA]</scope>
    <source>
        <strain evidence="1 2">ATCC BAA-841</strain>
    </source>
</reference>
<name>A0A133XLZ6_9RHOO</name>
<dbReference type="Proteomes" id="UP000070186">
    <property type="component" value="Unassembled WGS sequence"/>
</dbReference>
<accession>A0A133XLZ6</accession>
<dbReference type="PANTHER" id="PTHR36455">
    <property type="match status" value="1"/>
</dbReference>
<sequence>MFRFDPALKVYVHREPVDGRKAINGLAVLVEQALGLDPFAPALFVFSNRRRDRIKILLWERTGFWLMIKRLEADRFKWPKDAEVLTLSVEQLHWLLAGIDLAAMRPHTEKKYLQAG</sequence>
<dbReference type="Pfam" id="PF05717">
    <property type="entry name" value="TnpB_IS66"/>
    <property type="match status" value="1"/>
</dbReference>
<organism evidence="1 2">
    <name type="scientific">Dechloromonas denitrificans</name>
    <dbReference type="NCBI Taxonomy" id="281362"/>
    <lineage>
        <taxon>Bacteria</taxon>
        <taxon>Pseudomonadati</taxon>
        <taxon>Pseudomonadota</taxon>
        <taxon>Betaproteobacteria</taxon>
        <taxon>Rhodocyclales</taxon>
        <taxon>Azonexaceae</taxon>
        <taxon>Dechloromonas</taxon>
    </lineage>
</organism>
<keyword evidence="2" id="KW-1185">Reference proteome</keyword>
<dbReference type="InterPro" id="IPR008878">
    <property type="entry name" value="Transposase_IS66_Orf2"/>
</dbReference>
<evidence type="ECO:0000313" key="1">
    <source>
        <dbReference type="EMBL" id="KXB31967.1"/>
    </source>
</evidence>
<protein>
    <submittedName>
        <fullName evidence="1">Transposase</fullName>
    </submittedName>
</protein>